<organism evidence="1">
    <name type="scientific">marine sediment metagenome</name>
    <dbReference type="NCBI Taxonomy" id="412755"/>
    <lineage>
        <taxon>unclassified sequences</taxon>
        <taxon>metagenomes</taxon>
        <taxon>ecological metagenomes</taxon>
    </lineage>
</organism>
<proteinExistence type="predicted"/>
<accession>A0A0F8ZNA1</accession>
<gene>
    <name evidence="1" type="ORF">LCGC14_2949750</name>
</gene>
<protein>
    <submittedName>
        <fullName evidence="1">Uncharacterized protein</fullName>
    </submittedName>
</protein>
<name>A0A0F8ZNA1_9ZZZZ</name>
<dbReference type="AlphaFoldDB" id="A0A0F8ZNA1"/>
<reference evidence="1" key="1">
    <citation type="journal article" date="2015" name="Nature">
        <title>Complex archaea that bridge the gap between prokaryotes and eukaryotes.</title>
        <authorList>
            <person name="Spang A."/>
            <person name="Saw J.H."/>
            <person name="Jorgensen S.L."/>
            <person name="Zaremba-Niedzwiedzka K."/>
            <person name="Martijn J."/>
            <person name="Lind A.E."/>
            <person name="van Eijk R."/>
            <person name="Schleper C."/>
            <person name="Guy L."/>
            <person name="Ettema T.J."/>
        </authorList>
    </citation>
    <scope>NUCLEOTIDE SEQUENCE</scope>
</reference>
<comment type="caution">
    <text evidence="1">The sequence shown here is derived from an EMBL/GenBank/DDBJ whole genome shotgun (WGS) entry which is preliminary data.</text>
</comment>
<evidence type="ECO:0000313" key="1">
    <source>
        <dbReference type="EMBL" id="KKK67869.1"/>
    </source>
</evidence>
<dbReference type="EMBL" id="LAZR01059399">
    <property type="protein sequence ID" value="KKK67869.1"/>
    <property type="molecule type" value="Genomic_DNA"/>
</dbReference>
<sequence length="79" mass="9155">MTLDDKKEIKKRINKAVQEMKDDLLDMIRSEISAATGSKYGYYECGCGKKQTPYYRDPRNIRVPFCHVCGKSMTWKLAT</sequence>